<sequence length="174" mass="19440">MDTRADHPGQGGQRPVLFRAVLHPNRSLSAKGFRRLMLVVGALSFTLGLGFFLAGAWPIVGFLGLDVLLVYLAFKASYRSGRLYETVELDADTLTVQRVDPARRVRTWTFQPTWLQVHIQEPVQHDSHVTLSSHGRHLVVGSFLAPEERLDFAHALRGALARWRSPKELSGHPA</sequence>
<dbReference type="AlphaFoldDB" id="A0A858RAK5"/>
<dbReference type="InterPro" id="IPR016990">
    <property type="entry name" value="UCP032162_TM"/>
</dbReference>
<proteinExistence type="predicted"/>
<keyword evidence="3" id="KW-1185">Reference proteome</keyword>
<name>A0A858RAK5_9PROT</name>
<keyword evidence="1" id="KW-0472">Membrane</keyword>
<dbReference type="InterPro" id="IPR019253">
    <property type="entry name" value="DUF2244_TM"/>
</dbReference>
<dbReference type="Pfam" id="PF10003">
    <property type="entry name" value="DUF2244"/>
    <property type="match status" value="1"/>
</dbReference>
<dbReference type="KEGG" id="acru:HHL28_16065"/>
<organism evidence="2 3">
    <name type="scientific">Aerophototrophica crusticola</name>
    <dbReference type="NCBI Taxonomy" id="1709002"/>
    <lineage>
        <taxon>Bacteria</taxon>
        <taxon>Pseudomonadati</taxon>
        <taxon>Pseudomonadota</taxon>
        <taxon>Alphaproteobacteria</taxon>
        <taxon>Rhodospirillales</taxon>
        <taxon>Rhodospirillaceae</taxon>
        <taxon>Aerophototrophica</taxon>
    </lineage>
</organism>
<dbReference type="PIRSF" id="PIRSF032162">
    <property type="entry name" value="UCP032162_imp"/>
    <property type="match status" value="1"/>
</dbReference>
<gene>
    <name evidence="2" type="ORF">HHL28_16065</name>
</gene>
<dbReference type="Proteomes" id="UP000501891">
    <property type="component" value="Chromosome"/>
</dbReference>
<evidence type="ECO:0000313" key="2">
    <source>
        <dbReference type="EMBL" id="QJE74387.1"/>
    </source>
</evidence>
<keyword evidence="1" id="KW-0812">Transmembrane</keyword>
<evidence type="ECO:0000256" key="1">
    <source>
        <dbReference type="SAM" id="Phobius"/>
    </source>
</evidence>
<keyword evidence="1" id="KW-1133">Transmembrane helix</keyword>
<accession>A0A858RAK5</accession>
<feature type="transmembrane region" description="Helical" evidence="1">
    <location>
        <begin position="36"/>
        <end position="53"/>
    </location>
</feature>
<evidence type="ECO:0000313" key="3">
    <source>
        <dbReference type="Proteomes" id="UP000501891"/>
    </source>
</evidence>
<protein>
    <submittedName>
        <fullName evidence="2">DUF2244 domain-containing protein</fullName>
    </submittedName>
</protein>
<dbReference type="EMBL" id="CP051775">
    <property type="protein sequence ID" value="QJE74387.1"/>
    <property type="molecule type" value="Genomic_DNA"/>
</dbReference>
<reference evidence="2" key="1">
    <citation type="submission" date="2020-04" db="EMBL/GenBank/DDBJ databases">
        <title>A desert anoxygenic phototrophic bacterium fixes CO2 using RubisCO under aerobic conditions.</title>
        <authorList>
            <person name="Tang K."/>
        </authorList>
    </citation>
    <scope>NUCLEOTIDE SEQUENCE [LARGE SCALE GENOMIC DNA]</scope>
    <source>
        <strain evidence="2">MIMtkB3</strain>
    </source>
</reference>